<feature type="chain" id="PRO_5046217816" evidence="2">
    <location>
        <begin position="28"/>
        <end position="108"/>
    </location>
</feature>
<evidence type="ECO:0000256" key="1">
    <source>
        <dbReference type="SAM" id="MobiDB-lite"/>
    </source>
</evidence>
<dbReference type="Proteomes" id="UP001501480">
    <property type="component" value="Unassembled WGS sequence"/>
</dbReference>
<feature type="region of interest" description="Disordered" evidence="1">
    <location>
        <begin position="71"/>
        <end position="108"/>
    </location>
</feature>
<dbReference type="EMBL" id="BAAAPY010000012">
    <property type="protein sequence ID" value="GAA2084236.1"/>
    <property type="molecule type" value="Genomic_DNA"/>
</dbReference>
<feature type="signal peptide" evidence="2">
    <location>
        <begin position="1"/>
        <end position="27"/>
    </location>
</feature>
<evidence type="ECO:0000256" key="2">
    <source>
        <dbReference type="SAM" id="SignalP"/>
    </source>
</evidence>
<gene>
    <name evidence="3" type="ORF">GCM10009821_26970</name>
</gene>
<protein>
    <submittedName>
        <fullName evidence="3">Uncharacterized protein</fullName>
    </submittedName>
</protein>
<evidence type="ECO:0000313" key="3">
    <source>
        <dbReference type="EMBL" id="GAA2084236.1"/>
    </source>
</evidence>
<proteinExistence type="predicted"/>
<dbReference type="RefSeq" id="WP_344329705.1">
    <property type="nucleotide sequence ID" value="NZ_BAAAPY010000012.1"/>
</dbReference>
<name>A0ABN2W5F4_9ACTN</name>
<sequence>MKKHTLGVVSALLAAMVVLLPGHGAHAAQDPYQDAICSVGLSAPRVVSGQSFTVTVTADRPADLSVTFRGETRSRANAAPGQDGRPVLTTTPGIAPAVNDVRSPSACR</sequence>
<organism evidence="3 4">
    <name type="scientific">Aeromicrobium halocynthiae</name>
    <dbReference type="NCBI Taxonomy" id="560557"/>
    <lineage>
        <taxon>Bacteria</taxon>
        <taxon>Bacillati</taxon>
        <taxon>Actinomycetota</taxon>
        <taxon>Actinomycetes</taxon>
        <taxon>Propionibacteriales</taxon>
        <taxon>Nocardioidaceae</taxon>
        <taxon>Aeromicrobium</taxon>
    </lineage>
</organism>
<evidence type="ECO:0000313" key="4">
    <source>
        <dbReference type="Proteomes" id="UP001501480"/>
    </source>
</evidence>
<reference evidence="3 4" key="1">
    <citation type="journal article" date="2019" name="Int. J. Syst. Evol. Microbiol.">
        <title>The Global Catalogue of Microorganisms (GCM) 10K type strain sequencing project: providing services to taxonomists for standard genome sequencing and annotation.</title>
        <authorList>
            <consortium name="The Broad Institute Genomics Platform"/>
            <consortium name="The Broad Institute Genome Sequencing Center for Infectious Disease"/>
            <person name="Wu L."/>
            <person name="Ma J."/>
        </authorList>
    </citation>
    <scope>NUCLEOTIDE SEQUENCE [LARGE SCALE GENOMIC DNA]</scope>
    <source>
        <strain evidence="3 4">JCM 15749</strain>
    </source>
</reference>
<keyword evidence="4" id="KW-1185">Reference proteome</keyword>
<comment type="caution">
    <text evidence="3">The sequence shown here is derived from an EMBL/GenBank/DDBJ whole genome shotgun (WGS) entry which is preliminary data.</text>
</comment>
<accession>A0ABN2W5F4</accession>
<keyword evidence="2" id="KW-0732">Signal</keyword>